<feature type="chain" id="PRO_5007858333" evidence="1">
    <location>
        <begin position="20"/>
        <end position="155"/>
    </location>
</feature>
<keyword evidence="3" id="KW-1185">Reference proteome</keyword>
<keyword evidence="1" id="KW-0732">Signal</keyword>
<gene>
    <name evidence="2" type="ORF">CALCODRAFT_482440</name>
</gene>
<evidence type="ECO:0000313" key="2">
    <source>
        <dbReference type="EMBL" id="KZT58343.1"/>
    </source>
</evidence>
<sequence length="155" mass="16678">MHSSVFMVLAFLLIGFCGAAPSEVRQAGPSGTLLLPQGGAVWDNGFGFGLGRVLYQGIDEPLGKAHYTTHHIDIYLEAETDTSVTYYLAQGLAPNSTHFVDAQFLVPWGYDSPHLGNYRLVIIETQEKFVPGIPFPVTFQAAAPLIQIVASGPAT</sequence>
<organism evidence="2 3">
    <name type="scientific">Calocera cornea HHB12733</name>
    <dbReference type="NCBI Taxonomy" id="1353952"/>
    <lineage>
        <taxon>Eukaryota</taxon>
        <taxon>Fungi</taxon>
        <taxon>Dikarya</taxon>
        <taxon>Basidiomycota</taxon>
        <taxon>Agaricomycotina</taxon>
        <taxon>Dacrymycetes</taxon>
        <taxon>Dacrymycetales</taxon>
        <taxon>Dacrymycetaceae</taxon>
        <taxon>Calocera</taxon>
    </lineage>
</organism>
<dbReference type="EMBL" id="KV423952">
    <property type="protein sequence ID" value="KZT58343.1"/>
    <property type="molecule type" value="Genomic_DNA"/>
</dbReference>
<dbReference type="OrthoDB" id="2504656at2759"/>
<protein>
    <submittedName>
        <fullName evidence="2">Uncharacterized protein</fullName>
    </submittedName>
</protein>
<name>A0A165GQB1_9BASI</name>
<dbReference type="InParanoid" id="A0A165GQB1"/>
<feature type="signal peptide" evidence="1">
    <location>
        <begin position="1"/>
        <end position="19"/>
    </location>
</feature>
<dbReference type="Proteomes" id="UP000076842">
    <property type="component" value="Unassembled WGS sequence"/>
</dbReference>
<evidence type="ECO:0000313" key="3">
    <source>
        <dbReference type="Proteomes" id="UP000076842"/>
    </source>
</evidence>
<reference evidence="2 3" key="1">
    <citation type="journal article" date="2016" name="Mol. Biol. Evol.">
        <title>Comparative Genomics of Early-Diverging Mushroom-Forming Fungi Provides Insights into the Origins of Lignocellulose Decay Capabilities.</title>
        <authorList>
            <person name="Nagy L.G."/>
            <person name="Riley R."/>
            <person name="Tritt A."/>
            <person name="Adam C."/>
            <person name="Daum C."/>
            <person name="Floudas D."/>
            <person name="Sun H."/>
            <person name="Yadav J.S."/>
            <person name="Pangilinan J."/>
            <person name="Larsson K.H."/>
            <person name="Matsuura K."/>
            <person name="Barry K."/>
            <person name="Labutti K."/>
            <person name="Kuo R."/>
            <person name="Ohm R.A."/>
            <person name="Bhattacharya S.S."/>
            <person name="Shirouzu T."/>
            <person name="Yoshinaga Y."/>
            <person name="Martin F.M."/>
            <person name="Grigoriev I.V."/>
            <person name="Hibbett D.S."/>
        </authorList>
    </citation>
    <scope>NUCLEOTIDE SEQUENCE [LARGE SCALE GENOMIC DNA]</scope>
    <source>
        <strain evidence="2 3">HHB12733</strain>
    </source>
</reference>
<evidence type="ECO:0000256" key="1">
    <source>
        <dbReference type="SAM" id="SignalP"/>
    </source>
</evidence>
<proteinExistence type="predicted"/>
<dbReference type="AlphaFoldDB" id="A0A165GQB1"/>
<accession>A0A165GQB1</accession>